<proteinExistence type="predicted"/>
<sequence>MESADDPTIKDLLLWAGKTLYWIVRPIGLSVYYVVYYISFAVLFVVRLLYRPLEFLLLPLVYFGRSVLQCLAAPFWFAARFETLYIYLGIAAITGVVLGLVVSLIYRILRGPLGLDSEPASSGRTAKQYREEKRKQRAPLMSPGLVPPIYVSSRGNRGGKGLLPHTITEEMDSDRSSNR</sequence>
<comment type="caution">
    <text evidence="1">The sequence shown here is derived from an EMBL/GenBank/DDBJ whole genome shotgun (WGS) entry which is preliminary data.</text>
</comment>
<protein>
    <submittedName>
        <fullName evidence="1">Uncharacterized protein</fullName>
    </submittedName>
</protein>
<keyword evidence="2" id="KW-1185">Reference proteome</keyword>
<organism evidence="1 2">
    <name type="scientific">Vermiconidia calcicola</name>
    <dbReference type="NCBI Taxonomy" id="1690605"/>
    <lineage>
        <taxon>Eukaryota</taxon>
        <taxon>Fungi</taxon>
        <taxon>Dikarya</taxon>
        <taxon>Ascomycota</taxon>
        <taxon>Pezizomycotina</taxon>
        <taxon>Dothideomycetes</taxon>
        <taxon>Dothideomycetidae</taxon>
        <taxon>Mycosphaerellales</taxon>
        <taxon>Extremaceae</taxon>
        <taxon>Vermiconidia</taxon>
    </lineage>
</organism>
<evidence type="ECO:0000313" key="2">
    <source>
        <dbReference type="Proteomes" id="UP001281147"/>
    </source>
</evidence>
<reference evidence="1" key="1">
    <citation type="submission" date="2023-07" db="EMBL/GenBank/DDBJ databases">
        <title>Black Yeasts Isolated from many extreme environments.</title>
        <authorList>
            <person name="Coleine C."/>
            <person name="Stajich J.E."/>
            <person name="Selbmann L."/>
        </authorList>
    </citation>
    <scope>NUCLEOTIDE SEQUENCE</scope>
    <source>
        <strain evidence="1">CCFEE 5714</strain>
    </source>
</reference>
<gene>
    <name evidence="1" type="ORF">LTR37_005504</name>
</gene>
<evidence type="ECO:0000313" key="1">
    <source>
        <dbReference type="EMBL" id="KAK3717733.1"/>
    </source>
</evidence>
<name>A0ACC3NKB6_9PEZI</name>
<dbReference type="Proteomes" id="UP001281147">
    <property type="component" value="Unassembled WGS sequence"/>
</dbReference>
<accession>A0ACC3NKB6</accession>
<dbReference type="EMBL" id="JAUTXU010000035">
    <property type="protein sequence ID" value="KAK3717733.1"/>
    <property type="molecule type" value="Genomic_DNA"/>
</dbReference>